<dbReference type="Pfam" id="PF00534">
    <property type="entry name" value="Glycos_transf_1"/>
    <property type="match status" value="1"/>
</dbReference>
<keyword evidence="6" id="KW-1185">Reference proteome</keyword>
<evidence type="ECO:0000313" key="6">
    <source>
        <dbReference type="Proteomes" id="UP000198565"/>
    </source>
</evidence>
<keyword evidence="1" id="KW-0328">Glycosyltransferase</keyword>
<dbReference type="InterPro" id="IPR028098">
    <property type="entry name" value="Glyco_trans_4-like_N"/>
</dbReference>
<dbReference type="Proteomes" id="UP000198565">
    <property type="component" value="Unassembled WGS sequence"/>
</dbReference>
<evidence type="ECO:0000259" key="3">
    <source>
        <dbReference type="Pfam" id="PF00534"/>
    </source>
</evidence>
<protein>
    <submittedName>
        <fullName evidence="5">Glycosyltransferase involved in cell wall bisynthesis</fullName>
    </submittedName>
</protein>
<evidence type="ECO:0000256" key="2">
    <source>
        <dbReference type="ARBA" id="ARBA00022679"/>
    </source>
</evidence>
<dbReference type="PANTHER" id="PTHR12526:SF629">
    <property type="entry name" value="TEICHURONIC ACID BIOSYNTHESIS GLYCOSYLTRANSFERASE TUAH-RELATED"/>
    <property type="match status" value="1"/>
</dbReference>
<name>A0A1I4PI24_9BACI</name>
<dbReference type="SUPFAM" id="SSF53756">
    <property type="entry name" value="UDP-Glycosyltransferase/glycogen phosphorylase"/>
    <property type="match status" value="1"/>
</dbReference>
<dbReference type="Pfam" id="PF13439">
    <property type="entry name" value="Glyco_transf_4"/>
    <property type="match status" value="1"/>
</dbReference>
<accession>A0A1I4PI24</accession>
<dbReference type="AlphaFoldDB" id="A0A1I4PI24"/>
<keyword evidence="2 5" id="KW-0808">Transferase</keyword>
<evidence type="ECO:0000256" key="1">
    <source>
        <dbReference type="ARBA" id="ARBA00022676"/>
    </source>
</evidence>
<dbReference type="Gene3D" id="3.40.50.2000">
    <property type="entry name" value="Glycogen Phosphorylase B"/>
    <property type="match status" value="2"/>
</dbReference>
<dbReference type="InterPro" id="IPR001296">
    <property type="entry name" value="Glyco_trans_1"/>
</dbReference>
<dbReference type="OrthoDB" id="9813214at2"/>
<feature type="domain" description="Glycosyl transferase family 1" evidence="3">
    <location>
        <begin position="254"/>
        <end position="352"/>
    </location>
</feature>
<dbReference type="RefSeq" id="WP_091485130.1">
    <property type="nucleotide sequence ID" value="NZ_FOTR01000011.1"/>
</dbReference>
<feature type="domain" description="Glycosyltransferase subfamily 4-like N-terminal" evidence="4">
    <location>
        <begin position="28"/>
        <end position="156"/>
    </location>
</feature>
<organism evidence="5 6">
    <name type="scientific">Gracilibacillus orientalis</name>
    <dbReference type="NCBI Taxonomy" id="334253"/>
    <lineage>
        <taxon>Bacteria</taxon>
        <taxon>Bacillati</taxon>
        <taxon>Bacillota</taxon>
        <taxon>Bacilli</taxon>
        <taxon>Bacillales</taxon>
        <taxon>Bacillaceae</taxon>
        <taxon>Gracilibacillus</taxon>
    </lineage>
</organism>
<reference evidence="6" key="1">
    <citation type="submission" date="2016-10" db="EMBL/GenBank/DDBJ databases">
        <authorList>
            <person name="Varghese N."/>
            <person name="Submissions S."/>
        </authorList>
    </citation>
    <scope>NUCLEOTIDE SEQUENCE [LARGE SCALE GENOMIC DNA]</scope>
    <source>
        <strain evidence="6">CGMCC 1.4250</strain>
    </source>
</reference>
<dbReference type="PANTHER" id="PTHR12526">
    <property type="entry name" value="GLYCOSYLTRANSFERASE"/>
    <property type="match status" value="1"/>
</dbReference>
<proteinExistence type="predicted"/>
<gene>
    <name evidence="5" type="ORF">SAMN04487943_11187</name>
</gene>
<dbReference type="GO" id="GO:0016757">
    <property type="term" value="F:glycosyltransferase activity"/>
    <property type="evidence" value="ECO:0007669"/>
    <property type="project" value="UniProtKB-KW"/>
</dbReference>
<dbReference type="STRING" id="334253.SAMN04487943_11187"/>
<dbReference type="EMBL" id="FOTR01000011">
    <property type="protein sequence ID" value="SFM27388.1"/>
    <property type="molecule type" value="Genomic_DNA"/>
</dbReference>
<evidence type="ECO:0000313" key="5">
    <source>
        <dbReference type="EMBL" id="SFM27388.1"/>
    </source>
</evidence>
<evidence type="ECO:0000259" key="4">
    <source>
        <dbReference type="Pfam" id="PF13439"/>
    </source>
</evidence>
<sequence length="377" mass="44383">MSQSSKIVHMTTVHHLYDTRIYHKECVSLKKSGYDVSLMAPVDELNDSQDKQNKVEIIPLKKYTNRWKRMLLGPIHAYKKAKKMKADIYHFHDPELIFVGWLLKKKDNTVIYDVHEDYYTSIMQKEYFSKPIKKLIGKLFNSLESFLIKKMDLCLAEKYYVDRYQRGTCILNYPILNEKLINKKIDHHTASDKLLYTGNVTVERGAFYHAGIPKTLKDKHVYFVGKCASELAEQMKEHAGEKHNYLHFDGIDRFVEREEIDDYYLYENWIAGLAIFPATDHYLKKELTKFFEYMSAGLPIICSNFPKWQAFIDQHQCGITVNPDNKQEWIDAVDYLKNNPIEAETMGYNGRKAVLNELSWESQETKLLAWYDQLLNK</sequence>